<evidence type="ECO:0000256" key="9">
    <source>
        <dbReference type="PROSITE-ProRule" id="PRU00473"/>
    </source>
</evidence>
<dbReference type="CDD" id="cd07185">
    <property type="entry name" value="OmpA_C-like"/>
    <property type="match status" value="1"/>
</dbReference>
<keyword evidence="4" id="KW-0812">Transmembrane</keyword>
<dbReference type="PRINTS" id="PR01021">
    <property type="entry name" value="OMPADOMAIN"/>
</dbReference>
<keyword evidence="6" id="KW-0626">Porin</keyword>
<evidence type="ECO:0000256" key="2">
    <source>
        <dbReference type="ARBA" id="ARBA00022448"/>
    </source>
</evidence>
<protein>
    <submittedName>
        <fullName evidence="12">OmpA family protein</fullName>
    </submittedName>
</protein>
<dbReference type="GO" id="GO:0015288">
    <property type="term" value="F:porin activity"/>
    <property type="evidence" value="ECO:0007669"/>
    <property type="project" value="UniProtKB-KW"/>
</dbReference>
<dbReference type="InterPro" id="IPR036737">
    <property type="entry name" value="OmpA-like_sf"/>
</dbReference>
<keyword evidence="3" id="KW-1134">Transmembrane beta strand</keyword>
<dbReference type="GO" id="GO:0046930">
    <property type="term" value="C:pore complex"/>
    <property type="evidence" value="ECO:0007669"/>
    <property type="project" value="UniProtKB-KW"/>
</dbReference>
<reference evidence="12 13" key="1">
    <citation type="submission" date="2019-01" db="EMBL/GenBank/DDBJ databases">
        <authorList>
            <person name="Chen W.-M."/>
        </authorList>
    </citation>
    <scope>NUCLEOTIDE SEQUENCE [LARGE SCALE GENOMIC DNA]</scope>
    <source>
        <strain evidence="12 13">CCP-6</strain>
    </source>
</reference>
<dbReference type="Pfam" id="PF00691">
    <property type="entry name" value="OmpA"/>
    <property type="match status" value="1"/>
</dbReference>
<dbReference type="InterPro" id="IPR006665">
    <property type="entry name" value="OmpA-like"/>
</dbReference>
<evidence type="ECO:0000256" key="4">
    <source>
        <dbReference type="ARBA" id="ARBA00022692"/>
    </source>
</evidence>
<dbReference type="InterPro" id="IPR011250">
    <property type="entry name" value="OMP/PagP_B-barrel"/>
</dbReference>
<evidence type="ECO:0000256" key="7">
    <source>
        <dbReference type="ARBA" id="ARBA00023136"/>
    </source>
</evidence>
<dbReference type="InterPro" id="IPR006664">
    <property type="entry name" value="OMP_bac"/>
</dbReference>
<evidence type="ECO:0000256" key="3">
    <source>
        <dbReference type="ARBA" id="ARBA00022452"/>
    </source>
</evidence>
<dbReference type="OrthoDB" id="189250at2"/>
<feature type="signal peptide" evidence="10">
    <location>
        <begin position="1"/>
        <end position="21"/>
    </location>
</feature>
<dbReference type="Gene3D" id="3.30.1330.60">
    <property type="entry name" value="OmpA-like domain"/>
    <property type="match status" value="1"/>
</dbReference>
<evidence type="ECO:0000259" key="11">
    <source>
        <dbReference type="PROSITE" id="PS51123"/>
    </source>
</evidence>
<keyword evidence="7 9" id="KW-0472">Membrane</keyword>
<organism evidence="12 13">
    <name type="scientific">Rhodovarius crocodyli</name>
    <dbReference type="NCBI Taxonomy" id="1979269"/>
    <lineage>
        <taxon>Bacteria</taxon>
        <taxon>Pseudomonadati</taxon>
        <taxon>Pseudomonadota</taxon>
        <taxon>Alphaproteobacteria</taxon>
        <taxon>Acetobacterales</taxon>
        <taxon>Roseomonadaceae</taxon>
        <taxon>Rhodovarius</taxon>
    </lineage>
</organism>
<dbReference type="Gene3D" id="2.40.160.20">
    <property type="match status" value="1"/>
</dbReference>
<evidence type="ECO:0000256" key="5">
    <source>
        <dbReference type="ARBA" id="ARBA00023065"/>
    </source>
</evidence>
<comment type="subcellular location">
    <subcellularLocation>
        <location evidence="1">Cell outer membrane</location>
        <topology evidence="1">Multi-pass membrane protein</topology>
    </subcellularLocation>
</comment>
<dbReference type="GO" id="GO:0006811">
    <property type="term" value="P:monoatomic ion transport"/>
    <property type="evidence" value="ECO:0007669"/>
    <property type="project" value="UniProtKB-KW"/>
</dbReference>
<dbReference type="RefSeq" id="WP_127785857.1">
    <property type="nucleotide sequence ID" value="NZ_SACL01000001.1"/>
</dbReference>
<evidence type="ECO:0000256" key="1">
    <source>
        <dbReference type="ARBA" id="ARBA00004571"/>
    </source>
</evidence>
<feature type="domain" description="OmpA-like" evidence="11">
    <location>
        <begin position="243"/>
        <end position="357"/>
    </location>
</feature>
<comment type="caution">
    <text evidence="12">The sequence shown here is derived from an EMBL/GenBank/DDBJ whole genome shotgun (WGS) entry which is preliminary data.</text>
</comment>
<dbReference type="InterPro" id="IPR050330">
    <property type="entry name" value="Bact_OuterMem_StrucFunc"/>
</dbReference>
<dbReference type="SUPFAM" id="SSF56925">
    <property type="entry name" value="OMPA-like"/>
    <property type="match status" value="1"/>
</dbReference>
<dbReference type="EMBL" id="SACL01000001">
    <property type="protein sequence ID" value="RVT99141.1"/>
    <property type="molecule type" value="Genomic_DNA"/>
</dbReference>
<evidence type="ECO:0000313" key="13">
    <source>
        <dbReference type="Proteomes" id="UP000282957"/>
    </source>
</evidence>
<keyword evidence="10" id="KW-0732">Signal</keyword>
<dbReference type="PROSITE" id="PS51123">
    <property type="entry name" value="OMPA_2"/>
    <property type="match status" value="1"/>
</dbReference>
<evidence type="ECO:0000256" key="10">
    <source>
        <dbReference type="SAM" id="SignalP"/>
    </source>
</evidence>
<keyword evidence="5" id="KW-0406">Ion transport</keyword>
<dbReference type="SUPFAM" id="SSF103088">
    <property type="entry name" value="OmpA-like"/>
    <property type="match status" value="1"/>
</dbReference>
<dbReference type="Proteomes" id="UP000282957">
    <property type="component" value="Unassembled WGS sequence"/>
</dbReference>
<evidence type="ECO:0000256" key="6">
    <source>
        <dbReference type="ARBA" id="ARBA00023114"/>
    </source>
</evidence>
<proteinExistence type="predicted"/>
<keyword evidence="13" id="KW-1185">Reference proteome</keyword>
<dbReference type="AlphaFoldDB" id="A0A437MNB6"/>
<feature type="chain" id="PRO_5019094323" evidence="10">
    <location>
        <begin position="22"/>
        <end position="357"/>
    </location>
</feature>
<sequence length="357" mass="38346">MSLKKALLAATVLSLPIAAQAQPITGLYVGAGAGVNYRQDSNFDLRGAGINLRDRSETRVGWAGVGSIGWGFGNGFRAEIEGNYRFNQVDHAFRGSRLNGGGVHQYGAMVNALYDFDLSGFGVSPRTFSPYLGVGVGYVWSQYRNVRGAVPGASLRLNDTDGQFAYQGIVGGAFGLGDVVPGLALTVEYRFMGTLEPTINGTLNGRAVRAEGTNYNHTGLIGLRYAFNAPRPAPVVAPAPAPAPVQQVARTYLVFFDWNRADLTDRARQIIAEAATARTTVSSTRIEVSGHADRSGTPQYNQALSMRRAEAVAAELARRGVPRSEMVIQAFGESRPLVPTADGVREPQNRRVEIVLR</sequence>
<evidence type="ECO:0000256" key="8">
    <source>
        <dbReference type="ARBA" id="ARBA00023237"/>
    </source>
</evidence>
<dbReference type="GO" id="GO:0009279">
    <property type="term" value="C:cell outer membrane"/>
    <property type="evidence" value="ECO:0007669"/>
    <property type="project" value="UniProtKB-SubCell"/>
</dbReference>
<dbReference type="PANTHER" id="PTHR30329:SF21">
    <property type="entry name" value="LIPOPROTEIN YIAD-RELATED"/>
    <property type="match status" value="1"/>
</dbReference>
<accession>A0A437MNB6</accession>
<name>A0A437MNB6_9PROT</name>
<evidence type="ECO:0000313" key="12">
    <source>
        <dbReference type="EMBL" id="RVT99141.1"/>
    </source>
</evidence>
<keyword evidence="8" id="KW-0998">Cell outer membrane</keyword>
<dbReference type="PANTHER" id="PTHR30329">
    <property type="entry name" value="STATOR ELEMENT OF FLAGELLAR MOTOR COMPLEX"/>
    <property type="match status" value="1"/>
</dbReference>
<keyword evidence="2" id="KW-0813">Transport</keyword>
<gene>
    <name evidence="12" type="ORF">EOD42_03285</name>
</gene>